<dbReference type="PROSITE" id="PS50969">
    <property type="entry name" value="FCP1"/>
    <property type="match status" value="1"/>
</dbReference>
<comment type="function">
    <text evidence="3">Probable phosphatase.</text>
</comment>
<dbReference type="InterPro" id="IPR023214">
    <property type="entry name" value="HAD_sf"/>
</dbReference>
<dbReference type="FunFam" id="3.40.50.1000:FF:000015">
    <property type="entry name" value="CTD small phosphatase-like protein 2"/>
    <property type="match status" value="1"/>
</dbReference>
<name>A0ABD1MNE1_9FABA</name>
<dbReference type="EMBL" id="JBGMDY010000004">
    <property type="protein sequence ID" value="KAL2337334.1"/>
    <property type="molecule type" value="Genomic_DNA"/>
</dbReference>
<evidence type="ECO:0000313" key="7">
    <source>
        <dbReference type="EMBL" id="KAL2337334.1"/>
    </source>
</evidence>
<evidence type="ECO:0000256" key="4">
    <source>
        <dbReference type="ARBA" id="ARBA00038355"/>
    </source>
</evidence>
<dbReference type="NCBIfam" id="TIGR02251">
    <property type="entry name" value="HIF-SF_euk"/>
    <property type="match status" value="1"/>
</dbReference>
<evidence type="ECO:0000313" key="8">
    <source>
        <dbReference type="Proteomes" id="UP001603857"/>
    </source>
</evidence>
<dbReference type="InterPro" id="IPR050365">
    <property type="entry name" value="TIM50"/>
</dbReference>
<dbReference type="PANTHER" id="PTHR12210">
    <property type="entry name" value="DULLARD PROTEIN PHOSPHATASE"/>
    <property type="match status" value="1"/>
</dbReference>
<dbReference type="SMART" id="SM00577">
    <property type="entry name" value="CPDc"/>
    <property type="match status" value="1"/>
</dbReference>
<proteinExistence type="inferred from homology"/>
<evidence type="ECO:0000256" key="1">
    <source>
        <dbReference type="ARBA" id="ARBA00022801"/>
    </source>
</evidence>
<gene>
    <name evidence="7" type="ORF">Fmac_011780</name>
</gene>
<dbReference type="Gene3D" id="3.40.50.1000">
    <property type="entry name" value="HAD superfamily/HAD-like"/>
    <property type="match status" value="1"/>
</dbReference>
<dbReference type="CDD" id="cd07521">
    <property type="entry name" value="HAD_FCP1-like"/>
    <property type="match status" value="1"/>
</dbReference>
<dbReference type="Pfam" id="PF03031">
    <property type="entry name" value="NIF"/>
    <property type="match status" value="1"/>
</dbReference>
<dbReference type="GO" id="GO:0005634">
    <property type="term" value="C:nucleus"/>
    <property type="evidence" value="ECO:0007669"/>
    <property type="project" value="UniProtKB-ARBA"/>
</dbReference>
<accession>A0ABD1MNE1</accession>
<comment type="similarity">
    <text evidence="4">Belongs to the CTDSPL2 family.</text>
</comment>
<keyword evidence="8" id="KW-1185">Reference proteome</keyword>
<dbReference type="SUPFAM" id="SSF56784">
    <property type="entry name" value="HAD-like"/>
    <property type="match status" value="1"/>
</dbReference>
<feature type="region of interest" description="Disordered" evidence="5">
    <location>
        <begin position="1"/>
        <end position="24"/>
    </location>
</feature>
<reference evidence="7 8" key="1">
    <citation type="submission" date="2024-08" db="EMBL/GenBank/DDBJ databases">
        <title>Insights into the chromosomal genome structure of Flemingia macrophylla.</title>
        <authorList>
            <person name="Ding Y."/>
            <person name="Zhao Y."/>
            <person name="Bi W."/>
            <person name="Wu M."/>
            <person name="Zhao G."/>
            <person name="Gong Y."/>
            <person name="Li W."/>
            <person name="Zhang P."/>
        </authorList>
    </citation>
    <scope>NUCLEOTIDE SEQUENCE [LARGE SCALE GENOMIC DNA]</scope>
    <source>
        <strain evidence="7">DYQJB</strain>
        <tissue evidence="7">Leaf</tissue>
    </source>
</reference>
<keyword evidence="2" id="KW-0904">Protein phosphatase</keyword>
<dbReference type="InterPro" id="IPR036412">
    <property type="entry name" value="HAD-like_sf"/>
</dbReference>
<evidence type="ECO:0000256" key="2">
    <source>
        <dbReference type="ARBA" id="ARBA00022912"/>
    </source>
</evidence>
<protein>
    <recommendedName>
        <fullName evidence="6">FCP1 homology domain-containing protein</fullName>
    </recommendedName>
</protein>
<comment type="caution">
    <text evidence="7">The sequence shown here is derived from an EMBL/GenBank/DDBJ whole genome shotgun (WGS) entry which is preliminary data.</text>
</comment>
<evidence type="ECO:0000256" key="3">
    <source>
        <dbReference type="ARBA" id="ARBA00037324"/>
    </source>
</evidence>
<evidence type="ECO:0000256" key="5">
    <source>
        <dbReference type="SAM" id="MobiDB-lite"/>
    </source>
</evidence>
<dbReference type="InterPro" id="IPR004274">
    <property type="entry name" value="FCP1_dom"/>
</dbReference>
<evidence type="ECO:0000259" key="6">
    <source>
        <dbReference type="PROSITE" id="PS50969"/>
    </source>
</evidence>
<keyword evidence="1" id="KW-0378">Hydrolase</keyword>
<feature type="domain" description="FCP1 homology" evidence="6">
    <location>
        <begin position="277"/>
        <end position="435"/>
    </location>
</feature>
<dbReference type="AlphaFoldDB" id="A0ABD1MNE1"/>
<sequence length="453" mass="51238">MAKLQSPNSMPVKMKPKTTTTCKKDGSYLHVSQTSTKISKPPCSKARSVAKENQNLAISCQSSQNDFCKNEESCKDHENKGDMRMPHISTEVANGCLSSVSSGSETMVYHNDGSNSTHHNQSEAVDWEEFTWSLEMVDNPLTTFQMSNVLDSNLHDANQNGCPNVIEDTEGHRYVNLSDLVLPGTEETTPIIVETTGTANCHDDGEFQLEQICDSSWFDLVCEQTNPFPENSHINSTQLDSSRGDSFDQEKLLLKNYLESSETSDGVLPPLVSQETVRKKDVTLVLDLDETLIHSSVQQCNDADFTFEMYTERKSTVYVRKRPFLQEFLEKVSEMFEIIIFTASKRVYAEKLLDVLDPDNKFFSQRIYRESCTWIDNHCVKDLTILGVDLKKVFIIDNTPEVFRFQVNNGIPIKSWFDDRTDSALISLLPFLEKLVDVDDVRPIIALKYGASN</sequence>
<dbReference type="InterPro" id="IPR011948">
    <property type="entry name" value="Dullard_phosphatase"/>
</dbReference>
<dbReference type="Proteomes" id="UP001603857">
    <property type="component" value="Unassembled WGS sequence"/>
</dbReference>
<dbReference type="GO" id="GO:0004721">
    <property type="term" value="F:phosphoprotein phosphatase activity"/>
    <property type="evidence" value="ECO:0007669"/>
    <property type="project" value="UniProtKB-KW"/>
</dbReference>
<organism evidence="7 8">
    <name type="scientific">Flemingia macrophylla</name>
    <dbReference type="NCBI Taxonomy" id="520843"/>
    <lineage>
        <taxon>Eukaryota</taxon>
        <taxon>Viridiplantae</taxon>
        <taxon>Streptophyta</taxon>
        <taxon>Embryophyta</taxon>
        <taxon>Tracheophyta</taxon>
        <taxon>Spermatophyta</taxon>
        <taxon>Magnoliopsida</taxon>
        <taxon>eudicotyledons</taxon>
        <taxon>Gunneridae</taxon>
        <taxon>Pentapetalae</taxon>
        <taxon>rosids</taxon>
        <taxon>fabids</taxon>
        <taxon>Fabales</taxon>
        <taxon>Fabaceae</taxon>
        <taxon>Papilionoideae</taxon>
        <taxon>50 kb inversion clade</taxon>
        <taxon>NPAAA clade</taxon>
        <taxon>indigoferoid/millettioid clade</taxon>
        <taxon>Phaseoleae</taxon>
        <taxon>Flemingia</taxon>
    </lineage>
</organism>